<feature type="compositionally biased region" description="Polar residues" evidence="2">
    <location>
        <begin position="352"/>
        <end position="373"/>
    </location>
</feature>
<dbReference type="AlphaFoldDB" id="A0A1E1KT05"/>
<protein>
    <recommendedName>
        <fullName evidence="3">Ubiquitin-like domain-containing protein</fullName>
    </recommendedName>
</protein>
<dbReference type="Pfam" id="PF22893">
    <property type="entry name" value="ULD_2"/>
    <property type="match status" value="1"/>
</dbReference>
<feature type="compositionally biased region" description="Pro residues" evidence="2">
    <location>
        <begin position="293"/>
        <end position="305"/>
    </location>
</feature>
<organism evidence="4 5">
    <name type="scientific">Rhynchosporium graminicola</name>
    <dbReference type="NCBI Taxonomy" id="2792576"/>
    <lineage>
        <taxon>Eukaryota</taxon>
        <taxon>Fungi</taxon>
        <taxon>Dikarya</taxon>
        <taxon>Ascomycota</taxon>
        <taxon>Pezizomycotina</taxon>
        <taxon>Leotiomycetes</taxon>
        <taxon>Helotiales</taxon>
        <taxon>Ploettnerulaceae</taxon>
        <taxon>Rhynchosporium</taxon>
    </lineage>
</organism>
<keyword evidence="5" id="KW-1185">Reference proteome</keyword>
<proteinExistence type="predicted"/>
<evidence type="ECO:0000313" key="4">
    <source>
        <dbReference type="EMBL" id="CZT01139.1"/>
    </source>
</evidence>
<evidence type="ECO:0000313" key="5">
    <source>
        <dbReference type="Proteomes" id="UP000178129"/>
    </source>
</evidence>
<feature type="region of interest" description="Disordered" evidence="2">
    <location>
        <begin position="351"/>
        <end position="373"/>
    </location>
</feature>
<dbReference type="Proteomes" id="UP000178129">
    <property type="component" value="Unassembled WGS sequence"/>
</dbReference>
<feature type="region of interest" description="Disordered" evidence="2">
    <location>
        <begin position="282"/>
        <end position="336"/>
    </location>
</feature>
<feature type="domain" description="Ubiquitin-like" evidence="3">
    <location>
        <begin position="193"/>
        <end position="278"/>
    </location>
</feature>
<comment type="caution">
    <text evidence="4">The sequence shown here is derived from an EMBL/GenBank/DDBJ whole genome shotgun (WGS) entry which is preliminary data.</text>
</comment>
<sequence>MFGIDSLLEDRDRDIDDGNFDDISQFMDVAESSYTNDAQEIRTFCGDESSSCTSVVDSTNDGILTPTCTLDENYSEAAYPPVSFVTGVRRKISRSWEKINRPDSLGFQNSMAHVGIEQEINRRVHAELLVRELAVLRREKQEWLRKGEIEKEEWQRKLEEEKEATRTIKRELESFKAAYMQRQAVEQALATPKAPIRFKDAVGRKFSFPFHLAATWNGISELIKQAFLHVDVLGPHVNDGHFDLICSSGRSTGEYILPQAWEAMVEPGWQITMHMWPLPGMPQRVGRNVDSTIPPPPPPPPPPSPLQSQSTRPDEMWPRKGGNPARSPPPPDSRPAIDAEKILIQEHRPYIQSLTLSPPRSRSANTASTSFNSPNEDEAITLLKTMIHTKRIFIVGQVGRAGRTVIQVQVRPKQEGMRVLNAYGRLFVSEMRRLKDIGSSGGDEEVSKESERDWDEAGIIYTEFGKMKGWGFDES</sequence>
<dbReference type="EMBL" id="FJUW01000021">
    <property type="protein sequence ID" value="CZT01139.1"/>
    <property type="molecule type" value="Genomic_DNA"/>
</dbReference>
<dbReference type="InterPro" id="IPR054464">
    <property type="entry name" value="ULD_fung"/>
</dbReference>
<keyword evidence="1" id="KW-0175">Coiled coil</keyword>
<name>A0A1E1KT05_9HELO</name>
<reference evidence="5" key="1">
    <citation type="submission" date="2016-03" db="EMBL/GenBank/DDBJ databases">
        <authorList>
            <person name="Ploux O."/>
        </authorList>
    </citation>
    <scope>NUCLEOTIDE SEQUENCE [LARGE SCALE GENOMIC DNA]</scope>
    <source>
        <strain evidence="5">UK7</strain>
    </source>
</reference>
<evidence type="ECO:0000256" key="2">
    <source>
        <dbReference type="SAM" id="MobiDB-lite"/>
    </source>
</evidence>
<dbReference type="STRING" id="914237.A0A1E1KT05"/>
<gene>
    <name evidence="4" type="ORF">RCO7_02765</name>
</gene>
<evidence type="ECO:0000256" key="1">
    <source>
        <dbReference type="SAM" id="Coils"/>
    </source>
</evidence>
<feature type="coiled-coil region" evidence="1">
    <location>
        <begin position="126"/>
        <end position="178"/>
    </location>
</feature>
<dbReference type="InParanoid" id="A0A1E1KT05"/>
<evidence type="ECO:0000259" key="3">
    <source>
        <dbReference type="Pfam" id="PF22893"/>
    </source>
</evidence>
<accession>A0A1E1KT05</accession>